<dbReference type="InterPro" id="IPR008160">
    <property type="entry name" value="Collagen"/>
</dbReference>
<feature type="region of interest" description="Disordered" evidence="2">
    <location>
        <begin position="333"/>
        <end position="364"/>
    </location>
</feature>
<keyword evidence="5" id="KW-1185">Reference proteome</keyword>
<keyword evidence="3" id="KW-0812">Transmembrane</keyword>
<feature type="region of interest" description="Disordered" evidence="2">
    <location>
        <begin position="762"/>
        <end position="932"/>
    </location>
</feature>
<feature type="region of interest" description="Disordered" evidence="2">
    <location>
        <begin position="411"/>
        <end position="479"/>
    </location>
</feature>
<dbReference type="AlphaFoldDB" id="A0AAD4NDC8"/>
<feature type="compositionally biased region" description="Basic and acidic residues" evidence="2">
    <location>
        <begin position="284"/>
        <end position="294"/>
    </location>
</feature>
<feature type="region of interest" description="Disordered" evidence="2">
    <location>
        <begin position="492"/>
        <end position="593"/>
    </location>
</feature>
<organism evidence="4 5">
    <name type="scientific">Ditylenchus destructor</name>
    <dbReference type="NCBI Taxonomy" id="166010"/>
    <lineage>
        <taxon>Eukaryota</taxon>
        <taxon>Metazoa</taxon>
        <taxon>Ecdysozoa</taxon>
        <taxon>Nematoda</taxon>
        <taxon>Chromadorea</taxon>
        <taxon>Rhabditida</taxon>
        <taxon>Tylenchina</taxon>
        <taxon>Tylenchomorpha</taxon>
        <taxon>Sphaerularioidea</taxon>
        <taxon>Anguinidae</taxon>
        <taxon>Anguininae</taxon>
        <taxon>Ditylenchus</taxon>
    </lineage>
</organism>
<keyword evidence="3" id="KW-0472">Membrane</keyword>
<dbReference type="PANTHER" id="PTHR24023">
    <property type="entry name" value="COLLAGEN ALPHA"/>
    <property type="match status" value="1"/>
</dbReference>
<feature type="transmembrane region" description="Helical" evidence="3">
    <location>
        <begin position="158"/>
        <end position="179"/>
    </location>
</feature>
<keyword evidence="3" id="KW-1133">Transmembrane helix</keyword>
<evidence type="ECO:0000313" key="4">
    <source>
        <dbReference type="EMBL" id="KAI1723740.1"/>
    </source>
</evidence>
<name>A0AAD4NDC8_9BILA</name>
<evidence type="ECO:0000256" key="2">
    <source>
        <dbReference type="SAM" id="MobiDB-lite"/>
    </source>
</evidence>
<feature type="compositionally biased region" description="Pro residues" evidence="2">
    <location>
        <begin position="833"/>
        <end position="848"/>
    </location>
</feature>
<feature type="compositionally biased region" description="Pro residues" evidence="2">
    <location>
        <begin position="509"/>
        <end position="521"/>
    </location>
</feature>
<feature type="compositionally biased region" description="Polar residues" evidence="2">
    <location>
        <begin position="611"/>
        <end position="621"/>
    </location>
</feature>
<feature type="compositionally biased region" description="Basic and acidic residues" evidence="2">
    <location>
        <begin position="899"/>
        <end position="910"/>
    </location>
</feature>
<keyword evidence="1" id="KW-0677">Repeat</keyword>
<feature type="region of interest" description="Disordered" evidence="2">
    <location>
        <begin position="611"/>
        <end position="723"/>
    </location>
</feature>
<sequence length="997" mass="104470">MPIGGQRQLPQIRTDIPSHNSCPINSVEVSHNQEEECQPSCSTSPLLKHSCTEVSPENGWSKPYFQYHLQEGTENQDDKNNPRKYAGTQKSSRRDFRFYLSKRTLDSYQSGFEENHWRWHWPLRKTTEISEASKIKYSEKASSVSKTTLWTKNPWTTVWPALLVFFLLSTSFMLFWWLVSKDEFRSYGTTPHLIEMEARLNRLEEIVLVILQNEPNLLPKQEDGKNKDQNFWNAREELINDFVQTFVSKSAAEIRVTVGPSPNNNASFASLLGSKLEKQDVFRSAKHADAERTSRTYRSLQGHAVPPPPAGYKCYCPPGAKGEPGSQSVVYVPSSNPQPCRKISSPWDSPWRNTRPISPASKQRNRLKLTPQKLRLIPLDQLSDGKHRHQLKTFGFLFSPDGSTIYLRGLPGPPGPKGTRGYPGFPGPIGLDGTRGPPGPPGSSGPKGDTGMKGSRGEPGISNAWQQQPPAGVNGLGQNAYSKYGTNGNGARYHVASMGQQPPTFIQGPPGPAGPAGPPGRPGNKGDRGLPGFDGESRVGPKGEPGEPGMIGKPGPTGLKGEPGLKGSMGLPGRDGKPGQPGLVGPRGFPGPKGEAVIVSDPYSTRTPIPFGTTRQPSATTPAFVCPPGPPGAMGNPGMAGRDGHPGRDGLPVGPPGVSQAPGGPGSPSTTLIQGPPGQPGRDGKDGTKGEKGEPGLMGAPGEKGLTGPLGPVGPPGKRGRKGKTAVVGATNETAQSLALKLLPILQEELLQNLTKYIGSQVPHRQSPLMGPPGLPGRPGERGPQGLPGHAGHKGDRGDIGPPGLPGPPGPAAAPPIFSSPSSHMSTSGVGLPGPPGPRGHPGLPGPPGLAGRKGDAGVPGPSGPLGLPGPPGPMGLRGPPGNDGRLGNPGAVGPKGEPGTKGDPGEKGSKGPKGPKGPKGDQGLPGLDAPCPLGPNGLPLPYCGDWKVTGDSNSNVNLDYSPAVGLDTLLETAQQNRAPPIAQKKGLNGNDDERAR</sequence>
<feature type="region of interest" description="Disordered" evidence="2">
    <location>
        <begin position="972"/>
        <end position="997"/>
    </location>
</feature>
<feature type="compositionally biased region" description="Basic and acidic residues" evidence="2">
    <location>
        <begin position="535"/>
        <end position="545"/>
    </location>
</feature>
<evidence type="ECO:0000256" key="3">
    <source>
        <dbReference type="SAM" id="Phobius"/>
    </source>
</evidence>
<dbReference type="GO" id="GO:0031012">
    <property type="term" value="C:extracellular matrix"/>
    <property type="evidence" value="ECO:0007669"/>
    <property type="project" value="TreeGrafter"/>
</dbReference>
<comment type="caution">
    <text evidence="4">The sequence shown here is derived from an EMBL/GenBank/DDBJ whole genome shotgun (WGS) entry which is preliminary data.</text>
</comment>
<reference evidence="4" key="1">
    <citation type="submission" date="2022-01" db="EMBL/GenBank/DDBJ databases">
        <title>Genome Sequence Resource for Two Populations of Ditylenchus destructor, the Migratory Endoparasitic Phytonematode.</title>
        <authorList>
            <person name="Zhang H."/>
            <person name="Lin R."/>
            <person name="Xie B."/>
        </authorList>
    </citation>
    <scope>NUCLEOTIDE SEQUENCE</scope>
    <source>
        <strain evidence="4">BazhouSP</strain>
    </source>
</reference>
<dbReference type="PANTHER" id="PTHR24023:SF1082">
    <property type="entry name" value="COLLAGEN TRIPLE HELIX REPEAT"/>
    <property type="match status" value="1"/>
</dbReference>
<feature type="region of interest" description="Disordered" evidence="2">
    <location>
        <begin position="284"/>
        <end position="303"/>
    </location>
</feature>
<dbReference type="EMBL" id="JAKKPZ010000003">
    <property type="protein sequence ID" value="KAI1723740.1"/>
    <property type="molecule type" value="Genomic_DNA"/>
</dbReference>
<dbReference type="InterPro" id="IPR050149">
    <property type="entry name" value="Collagen_superfamily"/>
</dbReference>
<feature type="compositionally biased region" description="Polar residues" evidence="2">
    <location>
        <begin position="351"/>
        <end position="362"/>
    </location>
</feature>
<dbReference type="GO" id="GO:0005615">
    <property type="term" value="C:extracellular space"/>
    <property type="evidence" value="ECO:0007669"/>
    <property type="project" value="TreeGrafter"/>
</dbReference>
<feature type="compositionally biased region" description="Pro residues" evidence="2">
    <location>
        <begin position="803"/>
        <end position="814"/>
    </location>
</feature>
<dbReference type="Proteomes" id="UP001201812">
    <property type="component" value="Unassembled WGS sequence"/>
</dbReference>
<protein>
    <submittedName>
        <fullName evidence="4">Collagen triple helix repeat (20 copies) domain-containing protein</fullName>
    </submittedName>
</protein>
<accession>A0AAD4NDC8</accession>
<feature type="compositionally biased region" description="Basic and acidic residues" evidence="2">
    <location>
        <begin position="682"/>
        <end position="694"/>
    </location>
</feature>
<feature type="compositionally biased region" description="Low complexity" evidence="2">
    <location>
        <begin position="922"/>
        <end position="932"/>
    </location>
</feature>
<dbReference type="Pfam" id="PF01391">
    <property type="entry name" value="Collagen"/>
    <property type="match status" value="5"/>
</dbReference>
<feature type="compositionally biased region" description="Polar residues" evidence="2">
    <location>
        <begin position="819"/>
        <end position="828"/>
    </location>
</feature>
<gene>
    <name evidence="4" type="ORF">DdX_03911</name>
</gene>
<evidence type="ECO:0000256" key="1">
    <source>
        <dbReference type="ARBA" id="ARBA00022737"/>
    </source>
</evidence>
<evidence type="ECO:0000313" key="5">
    <source>
        <dbReference type="Proteomes" id="UP001201812"/>
    </source>
</evidence>
<dbReference type="GO" id="GO:0005581">
    <property type="term" value="C:collagen trimer"/>
    <property type="evidence" value="ECO:0007669"/>
    <property type="project" value="UniProtKB-KW"/>
</dbReference>
<keyword evidence="4" id="KW-0176">Collagen</keyword>
<proteinExistence type="predicted"/>
<feature type="region of interest" description="Disordered" evidence="2">
    <location>
        <begin position="1"/>
        <end position="20"/>
    </location>
</feature>